<evidence type="ECO:0000256" key="5">
    <source>
        <dbReference type="ARBA" id="ARBA00022884"/>
    </source>
</evidence>
<keyword evidence="1" id="KW-0819">tRNA processing</keyword>
<dbReference type="Proteomes" id="UP000229112">
    <property type="component" value="Unassembled WGS sequence"/>
</dbReference>
<dbReference type="AlphaFoldDB" id="A0A2M6WKD5"/>
<comment type="caution">
    <text evidence="7">The sequence shown here is derived from an EMBL/GenBank/DDBJ whole genome shotgun (WGS) entry which is preliminary data.</text>
</comment>
<evidence type="ECO:0000256" key="3">
    <source>
        <dbReference type="ARBA" id="ARBA00022759"/>
    </source>
</evidence>
<evidence type="ECO:0000256" key="4">
    <source>
        <dbReference type="ARBA" id="ARBA00022801"/>
    </source>
</evidence>
<reference evidence="8" key="1">
    <citation type="submission" date="2017-09" db="EMBL/GenBank/DDBJ databases">
        <title>Depth-based differentiation of microbial function through sediment-hosted aquifers and enrichment of novel symbionts in the deep terrestrial subsurface.</title>
        <authorList>
            <person name="Probst A.J."/>
            <person name="Ladd B."/>
            <person name="Jarett J.K."/>
            <person name="Geller-Mcgrath D.E."/>
            <person name="Sieber C.M.K."/>
            <person name="Emerson J.B."/>
            <person name="Anantharaman K."/>
            <person name="Thomas B.C."/>
            <person name="Malmstrom R."/>
            <person name="Stieglmeier M."/>
            <person name="Klingl A."/>
            <person name="Woyke T."/>
            <person name="Ryan C.M."/>
            <person name="Banfield J.F."/>
        </authorList>
    </citation>
    <scope>NUCLEOTIDE SEQUENCE [LARGE SCALE GENOMIC DNA]</scope>
</reference>
<dbReference type="InterPro" id="IPR000100">
    <property type="entry name" value="RNase_P"/>
</dbReference>
<keyword evidence="2" id="KW-0540">Nuclease</keyword>
<dbReference type="NCBIfam" id="TIGR00188">
    <property type="entry name" value="rnpA"/>
    <property type="match status" value="1"/>
</dbReference>
<dbReference type="GO" id="GO:0008033">
    <property type="term" value="P:tRNA processing"/>
    <property type="evidence" value="ECO:0007669"/>
    <property type="project" value="UniProtKB-KW"/>
</dbReference>
<gene>
    <name evidence="7" type="primary">rnpA</name>
    <name evidence="7" type="ORF">COU06_01235</name>
</gene>
<dbReference type="Pfam" id="PF00825">
    <property type="entry name" value="Ribonuclease_P"/>
    <property type="match status" value="1"/>
</dbReference>
<evidence type="ECO:0000256" key="2">
    <source>
        <dbReference type="ARBA" id="ARBA00022722"/>
    </source>
</evidence>
<keyword evidence="5" id="KW-0694">RNA-binding</keyword>
<accession>A0A2M6WKD5</accession>
<name>A0A2M6WKD5_9BACT</name>
<dbReference type="InterPro" id="IPR020568">
    <property type="entry name" value="Ribosomal_Su5_D2-typ_SF"/>
</dbReference>
<evidence type="ECO:0000256" key="6">
    <source>
        <dbReference type="NCBIfam" id="TIGR00188"/>
    </source>
</evidence>
<dbReference type="GO" id="GO:0000049">
    <property type="term" value="F:tRNA binding"/>
    <property type="evidence" value="ECO:0007669"/>
    <property type="project" value="InterPro"/>
</dbReference>
<evidence type="ECO:0000313" key="7">
    <source>
        <dbReference type="EMBL" id="PIT93223.1"/>
    </source>
</evidence>
<keyword evidence="3" id="KW-0255">Endonuclease</keyword>
<dbReference type="SUPFAM" id="SSF54211">
    <property type="entry name" value="Ribosomal protein S5 domain 2-like"/>
    <property type="match status" value="1"/>
</dbReference>
<protein>
    <recommendedName>
        <fullName evidence="6">Ribonuclease P protein component</fullName>
        <ecNumber evidence="6">3.1.26.5</ecNumber>
    </recommendedName>
</protein>
<dbReference type="Gene3D" id="3.30.230.10">
    <property type="match status" value="1"/>
</dbReference>
<keyword evidence="4" id="KW-0378">Hydrolase</keyword>
<sequence length="108" mass="12679">MIAKKYRLPVQDFIGKNGSVKKTRYFLFKSFSKELPYPRIGVVIGKKVFKSAAKRNVLKRKIYNYFREKELLKKTNKDILVIGLKDLCLLKDNHAIIDALEKNYENII</sequence>
<organism evidence="7 8">
    <name type="scientific">Candidatus Harrisonbacteria bacterium CG10_big_fil_rev_8_21_14_0_10_38_8</name>
    <dbReference type="NCBI Taxonomy" id="1974582"/>
    <lineage>
        <taxon>Bacteria</taxon>
        <taxon>Candidatus Harrisoniibacteriota</taxon>
    </lineage>
</organism>
<dbReference type="EC" id="3.1.26.5" evidence="6"/>
<dbReference type="EMBL" id="PFAY01000009">
    <property type="protein sequence ID" value="PIT93223.1"/>
    <property type="molecule type" value="Genomic_DNA"/>
</dbReference>
<proteinExistence type="predicted"/>
<dbReference type="InterPro" id="IPR014721">
    <property type="entry name" value="Ribsml_uS5_D2-typ_fold_subgr"/>
</dbReference>
<evidence type="ECO:0000313" key="8">
    <source>
        <dbReference type="Proteomes" id="UP000229112"/>
    </source>
</evidence>
<dbReference type="GO" id="GO:0004526">
    <property type="term" value="F:ribonuclease P activity"/>
    <property type="evidence" value="ECO:0007669"/>
    <property type="project" value="UniProtKB-UniRule"/>
</dbReference>
<evidence type="ECO:0000256" key="1">
    <source>
        <dbReference type="ARBA" id="ARBA00022694"/>
    </source>
</evidence>